<dbReference type="PANTHER" id="PTHR16184:SF6">
    <property type="entry name" value="ELONGATOR COMPLEX PROTEIN 6"/>
    <property type="match status" value="1"/>
</dbReference>
<evidence type="ECO:0000313" key="2">
    <source>
        <dbReference type="EMBL" id="KAG7174632.1"/>
    </source>
</evidence>
<dbReference type="EMBL" id="JAHLQT010007499">
    <property type="protein sequence ID" value="KAG7174632.1"/>
    <property type="molecule type" value="Genomic_DNA"/>
</dbReference>
<comment type="caution">
    <text evidence="2">The sequence shown here is derived from an EMBL/GenBank/DDBJ whole genome shotgun (WGS) entry which is preliminary data.</text>
</comment>
<dbReference type="Proteomes" id="UP000747542">
    <property type="component" value="Unassembled WGS sequence"/>
</dbReference>
<keyword evidence="3" id="KW-1185">Reference proteome</keyword>
<dbReference type="AlphaFoldDB" id="A0A8J5TLH6"/>
<protein>
    <submittedName>
        <fullName evidence="2">Elongator complex protein 6-like</fullName>
    </submittedName>
</protein>
<dbReference type="OrthoDB" id="9995306at2759"/>
<proteinExistence type="predicted"/>
<dbReference type="PANTHER" id="PTHR16184">
    <property type="entry name" value="ELONGATOR COMPLEX PROTEIN 6"/>
    <property type="match status" value="1"/>
</dbReference>
<reference evidence="2" key="1">
    <citation type="journal article" date="2021" name="Sci. Adv.">
        <title>The American lobster genome reveals insights on longevity, neural, and immune adaptations.</title>
        <authorList>
            <person name="Polinski J.M."/>
            <person name="Zimin A.V."/>
            <person name="Clark K.F."/>
            <person name="Kohn A.B."/>
            <person name="Sadowski N."/>
            <person name="Timp W."/>
            <person name="Ptitsyn A."/>
            <person name="Khanna P."/>
            <person name="Romanova D.Y."/>
            <person name="Williams P."/>
            <person name="Greenwood S.J."/>
            <person name="Moroz L.L."/>
            <person name="Walt D.R."/>
            <person name="Bodnar A.G."/>
        </authorList>
    </citation>
    <scope>NUCLEOTIDE SEQUENCE</scope>
    <source>
        <strain evidence="2">GMGI-L3</strain>
    </source>
</reference>
<gene>
    <name evidence="2" type="primary">Elp6-L</name>
    <name evidence="2" type="ORF">Hamer_G015767</name>
</gene>
<name>A0A8J5TLH6_HOMAM</name>
<dbReference type="GO" id="GO:0033588">
    <property type="term" value="C:elongator holoenzyme complex"/>
    <property type="evidence" value="ECO:0007669"/>
    <property type="project" value="InterPro"/>
</dbReference>
<dbReference type="Pfam" id="PF09807">
    <property type="entry name" value="ELP6"/>
    <property type="match status" value="1"/>
</dbReference>
<dbReference type="InterPro" id="IPR018627">
    <property type="entry name" value="ELP6"/>
</dbReference>
<comment type="pathway">
    <text evidence="1">tRNA modification; 5-methoxycarbonylmethyl-2-thiouridine-tRNA biosynthesis.</text>
</comment>
<dbReference type="CDD" id="cd19495">
    <property type="entry name" value="Elp6"/>
    <property type="match status" value="1"/>
</dbReference>
<sequence length="267" mass="29364">MFESVKSALGGSGVAVEDGGLILISETATTSASGLLTHFLASGVTNSHPVCFLTMQHTWGHYCNIGSKLGFNLKQHSDQSTIKVIEGLKLLNEVLDGGIEDIEDHPFAFILKTCEDPLRNLYKLIKQTVQPWRDDCKYFLIIIENITSLLNLGIQTKDIAIFSHYCKNLIHIGPNNASDSLIVVTRDDEKDEDASSLTKIISHSAVMHMSLRGLSSGLSREVHGDLKITVFNGLGPHQCLPVVHYFQFKLEDKNMKLFAPGTSANVL</sequence>
<evidence type="ECO:0000313" key="3">
    <source>
        <dbReference type="Proteomes" id="UP000747542"/>
    </source>
</evidence>
<accession>A0A8J5TLH6</accession>
<organism evidence="2 3">
    <name type="scientific">Homarus americanus</name>
    <name type="common">American lobster</name>
    <dbReference type="NCBI Taxonomy" id="6706"/>
    <lineage>
        <taxon>Eukaryota</taxon>
        <taxon>Metazoa</taxon>
        <taxon>Ecdysozoa</taxon>
        <taxon>Arthropoda</taxon>
        <taxon>Crustacea</taxon>
        <taxon>Multicrustacea</taxon>
        <taxon>Malacostraca</taxon>
        <taxon>Eumalacostraca</taxon>
        <taxon>Eucarida</taxon>
        <taxon>Decapoda</taxon>
        <taxon>Pleocyemata</taxon>
        <taxon>Astacidea</taxon>
        <taxon>Nephropoidea</taxon>
        <taxon>Nephropidae</taxon>
        <taxon>Homarus</taxon>
    </lineage>
</organism>
<dbReference type="UniPathway" id="UPA00988"/>
<dbReference type="GO" id="GO:0002098">
    <property type="term" value="P:tRNA wobble uridine modification"/>
    <property type="evidence" value="ECO:0007669"/>
    <property type="project" value="InterPro"/>
</dbReference>
<evidence type="ECO:0000256" key="1">
    <source>
        <dbReference type="ARBA" id="ARBA00005043"/>
    </source>
</evidence>